<gene>
    <name evidence="1" type="ORF">NTHI1209_00461</name>
</gene>
<reference evidence="1 2" key="1">
    <citation type="submission" date="2014-05" db="EMBL/GenBank/DDBJ databases">
        <title>Methylome analysis of the phasevarions of Haemophilus influenzae.</title>
        <authorList>
            <person name="Atack J.M."/>
            <person name="Fox K.L."/>
            <person name="Power P.M."/>
            <person name="Clark T."/>
            <person name="Jurcisek J."/>
            <person name="Korlach J."/>
            <person name="Bakaletz L.O."/>
            <person name="Jennings M.P."/>
        </authorList>
    </citation>
    <scope>NUCLEOTIDE SEQUENCE [LARGE SCALE GENOMIC DNA]</scope>
    <source>
        <strain evidence="1 2">1209</strain>
    </source>
</reference>
<proteinExistence type="predicted"/>
<evidence type="ECO:0000313" key="1">
    <source>
        <dbReference type="EMBL" id="KIS34858.1"/>
    </source>
</evidence>
<organism evidence="1 2">
    <name type="scientific">Haemophilus influenzae</name>
    <dbReference type="NCBI Taxonomy" id="727"/>
    <lineage>
        <taxon>Bacteria</taxon>
        <taxon>Pseudomonadati</taxon>
        <taxon>Pseudomonadota</taxon>
        <taxon>Gammaproteobacteria</taxon>
        <taxon>Pasteurellales</taxon>
        <taxon>Pasteurellaceae</taxon>
        <taxon>Haemophilus</taxon>
    </lineage>
</organism>
<protein>
    <submittedName>
        <fullName evidence="1">Uncharacterized protein</fullName>
    </submittedName>
</protein>
<sequence length="45" mass="4824">MHFLIYGGLGRNPAGMRAVSHLLLRPILLSSTTLLSNSLAFSSLP</sequence>
<dbReference type="Proteomes" id="UP000050700">
    <property type="component" value="Unassembled WGS sequence"/>
</dbReference>
<dbReference type="EMBL" id="JMQP01000002">
    <property type="protein sequence ID" value="KIS34858.1"/>
    <property type="molecule type" value="Genomic_DNA"/>
</dbReference>
<dbReference type="AlphaFoldDB" id="A0A158SVG4"/>
<evidence type="ECO:0000313" key="2">
    <source>
        <dbReference type="Proteomes" id="UP000050700"/>
    </source>
</evidence>
<comment type="caution">
    <text evidence="1">The sequence shown here is derived from an EMBL/GenBank/DDBJ whole genome shotgun (WGS) entry which is preliminary data.</text>
</comment>
<accession>A0A158SVG4</accession>
<name>A0A158SVG4_HAEIF</name>